<keyword evidence="2" id="KW-0479">Metal-binding</keyword>
<proteinExistence type="predicted"/>
<dbReference type="Proteomes" id="UP001596091">
    <property type="component" value="Unassembled WGS sequence"/>
</dbReference>
<accession>A0ABW1ECS9</accession>
<sequence>MTMSDVPVGKVAVSAYTIPTDAPEGDGTFEWDSTTLIVCEIHAADLVGLGYTYGNQATAFVAEHLAKKCLLHRAALDVSALYATMLRQVRNDGSRGIASMAISALDIALWDLRAKLLGHSLVDLLGPLHSSVAAYGSGGFTTYSNTQLAKQLSGWSEQGLKSVKMKIGAEPDADLERVRVAREAIGASTNLFVDANGAYDTRQAIAFARKFVDFNVRWFEEPVSSDDLDGLRRVRDHAAGVMEIAAGEYGYDSLYFRQMLEAQSVDVLQLDATRCKGFTGFLEGAAIASSFGYPISAHCAPSLHMHIGCAVPKFRHVEYFHDHARIEEMLFDGFIAPKDGELKPDRSRPGMGLIFKHHDAERFLAWRNK</sequence>
<dbReference type="SFLD" id="SFLDG00179">
    <property type="entry name" value="mandelate_racemase"/>
    <property type="match status" value="1"/>
</dbReference>
<dbReference type="SMART" id="SM00922">
    <property type="entry name" value="MR_MLE"/>
    <property type="match status" value="1"/>
</dbReference>
<dbReference type="PANTHER" id="PTHR13794:SF58">
    <property type="entry name" value="MITOCHONDRIAL ENOLASE SUPERFAMILY MEMBER 1"/>
    <property type="match status" value="1"/>
</dbReference>
<dbReference type="Gene3D" id="3.30.390.10">
    <property type="entry name" value="Enolase-like, N-terminal domain"/>
    <property type="match status" value="1"/>
</dbReference>
<keyword evidence="6" id="KW-1185">Reference proteome</keyword>
<dbReference type="RefSeq" id="WP_263338257.1">
    <property type="nucleotide sequence ID" value="NZ_JAGSYH010000004.1"/>
</dbReference>
<dbReference type="InterPro" id="IPR018110">
    <property type="entry name" value="Mandel_Rmase/mucon_lact_enz_CS"/>
</dbReference>
<dbReference type="CDD" id="cd03328">
    <property type="entry name" value="MR_like_3"/>
    <property type="match status" value="1"/>
</dbReference>
<dbReference type="Pfam" id="PF13378">
    <property type="entry name" value="MR_MLE_C"/>
    <property type="match status" value="1"/>
</dbReference>
<comment type="caution">
    <text evidence="5">The sequence shown here is derived from an EMBL/GenBank/DDBJ whole genome shotgun (WGS) entry which is preliminary data.</text>
</comment>
<evidence type="ECO:0000256" key="2">
    <source>
        <dbReference type="ARBA" id="ARBA00022723"/>
    </source>
</evidence>
<dbReference type="InterPro" id="IPR013342">
    <property type="entry name" value="Mandelate_racemase_C"/>
</dbReference>
<dbReference type="SUPFAM" id="SSF54826">
    <property type="entry name" value="Enolase N-terminal domain-like"/>
    <property type="match status" value="1"/>
</dbReference>
<dbReference type="InterPro" id="IPR013341">
    <property type="entry name" value="Mandelate_racemase_N_dom"/>
</dbReference>
<protein>
    <submittedName>
        <fullName evidence="5">Enolase C-terminal domain-like protein</fullName>
    </submittedName>
</protein>
<dbReference type="InterPro" id="IPR029017">
    <property type="entry name" value="Enolase-like_N"/>
</dbReference>
<evidence type="ECO:0000313" key="5">
    <source>
        <dbReference type="EMBL" id="MFC5862117.1"/>
    </source>
</evidence>
<evidence type="ECO:0000256" key="3">
    <source>
        <dbReference type="ARBA" id="ARBA00022842"/>
    </source>
</evidence>
<dbReference type="SUPFAM" id="SSF51604">
    <property type="entry name" value="Enolase C-terminal domain-like"/>
    <property type="match status" value="1"/>
</dbReference>
<dbReference type="PANTHER" id="PTHR13794">
    <property type="entry name" value="ENOLASE SUPERFAMILY, MANDELATE RACEMASE"/>
    <property type="match status" value="1"/>
</dbReference>
<dbReference type="SFLD" id="SFLDS00001">
    <property type="entry name" value="Enolase"/>
    <property type="match status" value="1"/>
</dbReference>
<gene>
    <name evidence="5" type="ORF">ACFPT7_07425</name>
</gene>
<evidence type="ECO:0000256" key="1">
    <source>
        <dbReference type="ARBA" id="ARBA00001946"/>
    </source>
</evidence>
<dbReference type="EMBL" id="JBHSPH010000002">
    <property type="protein sequence ID" value="MFC5862117.1"/>
    <property type="molecule type" value="Genomic_DNA"/>
</dbReference>
<organism evidence="5 6">
    <name type="scientific">Acidicapsa dinghuensis</name>
    <dbReference type="NCBI Taxonomy" id="2218256"/>
    <lineage>
        <taxon>Bacteria</taxon>
        <taxon>Pseudomonadati</taxon>
        <taxon>Acidobacteriota</taxon>
        <taxon>Terriglobia</taxon>
        <taxon>Terriglobales</taxon>
        <taxon>Acidobacteriaceae</taxon>
        <taxon>Acidicapsa</taxon>
    </lineage>
</organism>
<evidence type="ECO:0000313" key="6">
    <source>
        <dbReference type="Proteomes" id="UP001596091"/>
    </source>
</evidence>
<reference evidence="6" key="1">
    <citation type="journal article" date="2019" name="Int. J. Syst. Evol. Microbiol.">
        <title>The Global Catalogue of Microorganisms (GCM) 10K type strain sequencing project: providing services to taxonomists for standard genome sequencing and annotation.</title>
        <authorList>
            <consortium name="The Broad Institute Genomics Platform"/>
            <consortium name="The Broad Institute Genome Sequencing Center for Infectious Disease"/>
            <person name="Wu L."/>
            <person name="Ma J."/>
        </authorList>
    </citation>
    <scope>NUCLEOTIDE SEQUENCE [LARGE SCALE GENOMIC DNA]</scope>
    <source>
        <strain evidence="6">JCM 4087</strain>
    </source>
</reference>
<evidence type="ECO:0000259" key="4">
    <source>
        <dbReference type="SMART" id="SM00922"/>
    </source>
</evidence>
<dbReference type="PROSITE" id="PS00908">
    <property type="entry name" value="MR_MLE_1"/>
    <property type="match status" value="1"/>
</dbReference>
<name>A0ABW1ECS9_9BACT</name>
<keyword evidence="3" id="KW-0460">Magnesium</keyword>
<dbReference type="InterPro" id="IPR046945">
    <property type="entry name" value="RHMD-like"/>
</dbReference>
<comment type="cofactor">
    <cofactor evidence="1">
        <name>Mg(2+)</name>
        <dbReference type="ChEBI" id="CHEBI:18420"/>
    </cofactor>
</comment>
<dbReference type="InterPro" id="IPR036849">
    <property type="entry name" value="Enolase-like_C_sf"/>
</dbReference>
<dbReference type="InterPro" id="IPR029065">
    <property type="entry name" value="Enolase_C-like"/>
</dbReference>
<dbReference type="Pfam" id="PF02746">
    <property type="entry name" value="MR_MLE_N"/>
    <property type="match status" value="1"/>
</dbReference>
<dbReference type="Gene3D" id="3.20.20.120">
    <property type="entry name" value="Enolase-like C-terminal domain"/>
    <property type="match status" value="1"/>
</dbReference>
<feature type="domain" description="Mandelate racemase/muconate lactonizing enzyme C-terminal" evidence="4">
    <location>
        <begin position="145"/>
        <end position="241"/>
    </location>
</feature>